<dbReference type="GO" id="GO:0005634">
    <property type="term" value="C:nucleus"/>
    <property type="evidence" value="ECO:0007669"/>
    <property type="project" value="UniProtKB-SubCell"/>
</dbReference>
<dbReference type="Proteomes" id="UP000243459">
    <property type="component" value="Chromosome 6"/>
</dbReference>
<evidence type="ECO:0000256" key="2">
    <source>
        <dbReference type="ARBA" id="ARBA00022664"/>
    </source>
</evidence>
<feature type="domain" description="RRM" evidence="8">
    <location>
        <begin position="1"/>
        <end position="54"/>
    </location>
</feature>
<reference evidence="10" key="1">
    <citation type="journal article" date="2017" name="Nat. Commun.">
        <title>The asparagus genome sheds light on the origin and evolution of a young Y chromosome.</title>
        <authorList>
            <person name="Harkess A."/>
            <person name="Zhou J."/>
            <person name="Xu C."/>
            <person name="Bowers J.E."/>
            <person name="Van der Hulst R."/>
            <person name="Ayyampalayam S."/>
            <person name="Mercati F."/>
            <person name="Riccardi P."/>
            <person name="McKain M.R."/>
            <person name="Kakrana A."/>
            <person name="Tang H."/>
            <person name="Ray J."/>
            <person name="Groenendijk J."/>
            <person name="Arikit S."/>
            <person name="Mathioni S.M."/>
            <person name="Nakano M."/>
            <person name="Shan H."/>
            <person name="Telgmann-Rauber A."/>
            <person name="Kanno A."/>
            <person name="Yue Z."/>
            <person name="Chen H."/>
            <person name="Li W."/>
            <person name="Chen Y."/>
            <person name="Xu X."/>
            <person name="Zhang Y."/>
            <person name="Luo S."/>
            <person name="Chen H."/>
            <person name="Gao J."/>
            <person name="Mao Z."/>
            <person name="Pires J.C."/>
            <person name="Luo M."/>
            <person name="Kudrna D."/>
            <person name="Wing R.A."/>
            <person name="Meyers B.C."/>
            <person name="Yi K."/>
            <person name="Kong H."/>
            <person name="Lavrijsen P."/>
            <person name="Sunseri F."/>
            <person name="Falavigna A."/>
            <person name="Ye Y."/>
            <person name="Leebens-Mack J.H."/>
            <person name="Chen G."/>
        </authorList>
    </citation>
    <scope>NUCLEOTIDE SEQUENCE [LARGE SCALE GENOMIC DNA]</scope>
    <source>
        <strain evidence="10">cv. DH0086</strain>
    </source>
</reference>
<evidence type="ECO:0000259" key="8">
    <source>
        <dbReference type="PROSITE" id="PS50102"/>
    </source>
</evidence>
<evidence type="ECO:0000256" key="1">
    <source>
        <dbReference type="ARBA" id="ARBA00004123"/>
    </source>
</evidence>
<evidence type="ECO:0000256" key="7">
    <source>
        <dbReference type="SAM" id="MobiDB-lite"/>
    </source>
</evidence>
<gene>
    <name evidence="9" type="ORF">A4U43_C06F18080</name>
</gene>
<feature type="compositionally biased region" description="Acidic residues" evidence="7">
    <location>
        <begin position="95"/>
        <end position="104"/>
    </location>
</feature>
<dbReference type="Gene3D" id="3.30.70.330">
    <property type="match status" value="1"/>
</dbReference>
<evidence type="ECO:0000256" key="5">
    <source>
        <dbReference type="ARBA" id="ARBA00023242"/>
    </source>
</evidence>
<keyword evidence="3" id="KW-0677">Repeat</keyword>
<evidence type="ECO:0000256" key="4">
    <source>
        <dbReference type="ARBA" id="ARBA00022884"/>
    </source>
</evidence>
<keyword evidence="10" id="KW-1185">Reference proteome</keyword>
<dbReference type="GO" id="GO:0003729">
    <property type="term" value="F:mRNA binding"/>
    <property type="evidence" value="ECO:0007669"/>
    <property type="project" value="TreeGrafter"/>
</dbReference>
<evidence type="ECO:0000256" key="3">
    <source>
        <dbReference type="ARBA" id="ARBA00022737"/>
    </source>
</evidence>
<evidence type="ECO:0000313" key="10">
    <source>
        <dbReference type="Proteomes" id="UP000243459"/>
    </source>
</evidence>
<dbReference type="AlphaFoldDB" id="A0A5P1ER12"/>
<dbReference type="GO" id="GO:0005737">
    <property type="term" value="C:cytoplasm"/>
    <property type="evidence" value="ECO:0007669"/>
    <property type="project" value="TreeGrafter"/>
</dbReference>
<keyword evidence="4 6" id="KW-0694">RNA-binding</keyword>
<accession>A0A5P1ER12</accession>
<dbReference type="PANTHER" id="PTHR23003:SF62">
    <property type="entry name" value="SERINE_ARGININE (SR)-TYPE SHUTTLING MRNA BINDING PROTEIN NPL3"/>
    <property type="match status" value="1"/>
</dbReference>
<proteinExistence type="predicted"/>
<dbReference type="EMBL" id="CM007386">
    <property type="protein sequence ID" value="ONK67239.1"/>
    <property type="molecule type" value="Genomic_DNA"/>
</dbReference>
<organism evidence="9 10">
    <name type="scientific">Asparagus officinalis</name>
    <name type="common">Garden asparagus</name>
    <dbReference type="NCBI Taxonomy" id="4686"/>
    <lineage>
        <taxon>Eukaryota</taxon>
        <taxon>Viridiplantae</taxon>
        <taxon>Streptophyta</taxon>
        <taxon>Embryophyta</taxon>
        <taxon>Tracheophyta</taxon>
        <taxon>Spermatophyta</taxon>
        <taxon>Magnoliopsida</taxon>
        <taxon>Liliopsida</taxon>
        <taxon>Asparagales</taxon>
        <taxon>Asparagaceae</taxon>
        <taxon>Asparagoideae</taxon>
        <taxon>Asparagus</taxon>
    </lineage>
</organism>
<feature type="region of interest" description="Disordered" evidence="7">
    <location>
        <begin position="68"/>
        <end position="104"/>
    </location>
</feature>
<comment type="subcellular location">
    <subcellularLocation>
        <location evidence="1">Nucleus</location>
    </subcellularLocation>
</comment>
<name>A0A5P1ER12_ASPOF</name>
<sequence>MLEKVILKYGRIVDIELKNPPPPGYCFVEFESARDADDAVRGCDGYNFDGYRLRRCIKTVGTEEAPSKACLGSDYDSEDGLPPLEENLNHLKLEDSEESEEEDE</sequence>
<keyword evidence="2" id="KW-0507">mRNA processing</keyword>
<evidence type="ECO:0000313" key="9">
    <source>
        <dbReference type="EMBL" id="ONK67239.1"/>
    </source>
</evidence>
<dbReference type="GO" id="GO:0006397">
    <property type="term" value="P:mRNA processing"/>
    <property type="evidence" value="ECO:0007669"/>
    <property type="project" value="UniProtKB-KW"/>
</dbReference>
<dbReference type="InterPro" id="IPR050374">
    <property type="entry name" value="RRT5_SRSF_SR"/>
</dbReference>
<dbReference type="InterPro" id="IPR012677">
    <property type="entry name" value="Nucleotide-bd_a/b_plait_sf"/>
</dbReference>
<dbReference type="InterPro" id="IPR000504">
    <property type="entry name" value="RRM_dom"/>
</dbReference>
<dbReference type="InterPro" id="IPR035979">
    <property type="entry name" value="RBD_domain_sf"/>
</dbReference>
<dbReference type="Gramene" id="ONK67239">
    <property type="protein sequence ID" value="ONK67239"/>
    <property type="gene ID" value="A4U43_C06F18080"/>
</dbReference>
<dbReference type="PANTHER" id="PTHR23003">
    <property type="entry name" value="RNA RECOGNITION MOTIF RRM DOMAIN CONTAINING PROTEIN"/>
    <property type="match status" value="1"/>
</dbReference>
<dbReference type="Pfam" id="PF00076">
    <property type="entry name" value="RRM_1"/>
    <property type="match status" value="1"/>
</dbReference>
<protein>
    <recommendedName>
        <fullName evidence="8">RRM domain-containing protein</fullName>
    </recommendedName>
</protein>
<evidence type="ECO:0000256" key="6">
    <source>
        <dbReference type="PROSITE-ProRule" id="PRU00176"/>
    </source>
</evidence>
<keyword evidence="5" id="KW-0539">Nucleus</keyword>
<dbReference type="SUPFAM" id="SSF54928">
    <property type="entry name" value="RNA-binding domain, RBD"/>
    <property type="match status" value="1"/>
</dbReference>
<dbReference type="PROSITE" id="PS50102">
    <property type="entry name" value="RRM"/>
    <property type="match status" value="1"/>
</dbReference>